<dbReference type="Pfam" id="PF13531">
    <property type="entry name" value="SBP_bac_11"/>
    <property type="match status" value="1"/>
</dbReference>
<dbReference type="SUPFAM" id="SSF53850">
    <property type="entry name" value="Periplasmic binding protein-like II"/>
    <property type="match status" value="1"/>
</dbReference>
<evidence type="ECO:0000256" key="6">
    <source>
        <dbReference type="SAM" id="SignalP"/>
    </source>
</evidence>
<dbReference type="GO" id="GO:1901359">
    <property type="term" value="F:tungstate binding"/>
    <property type="evidence" value="ECO:0007669"/>
    <property type="project" value="UniProtKB-ARBA"/>
</dbReference>
<dbReference type="GO" id="GO:0046872">
    <property type="term" value="F:metal ion binding"/>
    <property type="evidence" value="ECO:0007669"/>
    <property type="project" value="UniProtKB-KW"/>
</dbReference>
<feature type="binding site" evidence="5">
    <location>
        <position position="197"/>
    </location>
    <ligand>
        <name>molybdate</name>
        <dbReference type="ChEBI" id="CHEBI:36264"/>
    </ligand>
</feature>
<dbReference type="InterPro" id="IPR005950">
    <property type="entry name" value="ModA"/>
</dbReference>
<evidence type="ECO:0000256" key="4">
    <source>
        <dbReference type="ARBA" id="ARBA00022729"/>
    </source>
</evidence>
<evidence type="ECO:0000256" key="5">
    <source>
        <dbReference type="PIRSR" id="PIRSR004846-1"/>
    </source>
</evidence>
<feature type="signal peptide" evidence="6">
    <location>
        <begin position="1"/>
        <end position="20"/>
    </location>
</feature>
<dbReference type="FunFam" id="3.40.190.10:FF:000035">
    <property type="entry name" value="Molybdate ABC transporter substrate-binding protein"/>
    <property type="match status" value="1"/>
</dbReference>
<keyword evidence="4 6" id="KW-0732">Signal</keyword>
<evidence type="ECO:0000256" key="1">
    <source>
        <dbReference type="ARBA" id="ARBA00009175"/>
    </source>
</evidence>
<dbReference type="AlphaFoldDB" id="A0A413EDL2"/>
<dbReference type="Proteomes" id="UP000778864">
    <property type="component" value="Unassembled WGS sequence"/>
</dbReference>
<evidence type="ECO:0000313" key="8">
    <source>
        <dbReference type="EMBL" id="WMS20011.1"/>
    </source>
</evidence>
<evidence type="ECO:0000313" key="7">
    <source>
        <dbReference type="EMBL" id="MBS4892969.1"/>
    </source>
</evidence>
<sequence>MKRILLVLMSVFMFAFLVGCGNDASKPTESAKPSTSEKITVQAAASLKGALTELADAYKKSHNLADDQIAINFAGSGTLRQQIEQGAPASLFISADEKNMKMLQEKDLVTDVKPFVTNELVLVVPKGQPKVELNQIGTVKRIVLGNPETVPAGNYGKQVLTKLGVWEQVEPNVVYAKDVKAVTASISQGAGDAGFIYKTDAIAAGDAVEISAVTPADSHDPVIYPIGIIKKYDNALAKDFYQYVMSPEGQKVLEKYGFSTSK</sequence>
<protein>
    <submittedName>
        <fullName evidence="7">Molybdate ABC transporter substrate-binding protein</fullName>
    </submittedName>
</protein>
<dbReference type="PANTHER" id="PTHR30632:SF0">
    <property type="entry name" value="SULFATE-BINDING PROTEIN"/>
    <property type="match status" value="1"/>
</dbReference>
<keyword evidence="2 5" id="KW-0500">Molybdenum</keyword>
<reference evidence="7" key="1">
    <citation type="submission" date="2021-02" db="EMBL/GenBank/DDBJ databases">
        <title>Infant gut strain persistence is associated with maternal origin, phylogeny, and functional potential including surface adhesion and iron acquisition.</title>
        <authorList>
            <person name="Lou Y.C."/>
        </authorList>
    </citation>
    <scope>NUCLEOTIDE SEQUENCE</scope>
    <source>
        <strain evidence="7">L3_108_031G1_dasL3_108_031G1_concoct_20</strain>
    </source>
</reference>
<feature type="binding site" evidence="5">
    <location>
        <position position="152"/>
    </location>
    <ligand>
        <name>molybdate</name>
        <dbReference type="ChEBI" id="CHEBI:36264"/>
    </ligand>
</feature>
<dbReference type="GO" id="GO:0030973">
    <property type="term" value="F:molybdate ion binding"/>
    <property type="evidence" value="ECO:0007669"/>
    <property type="project" value="UniProtKB-ARBA"/>
</dbReference>
<feature type="chain" id="PRO_5041127036" evidence="6">
    <location>
        <begin position="21"/>
        <end position="262"/>
    </location>
</feature>
<dbReference type="PROSITE" id="PS51257">
    <property type="entry name" value="PROKAR_LIPOPROTEIN"/>
    <property type="match status" value="1"/>
</dbReference>
<comment type="similarity">
    <text evidence="1">Belongs to the bacterial solute-binding protein ModA family.</text>
</comment>
<keyword evidence="3 5" id="KW-0479">Metal-binding</keyword>
<dbReference type="Gene3D" id="3.40.190.10">
    <property type="entry name" value="Periplasmic binding protein-like II"/>
    <property type="match status" value="2"/>
</dbReference>
<accession>A0A413EDL2</accession>
<gene>
    <name evidence="7" type="primary">modA</name>
    <name evidence="7" type="ORF">KHZ90_04240</name>
    <name evidence="8" type="ORF">RDV51_01320</name>
</gene>
<dbReference type="GO" id="GO:0015689">
    <property type="term" value="P:molybdate ion transport"/>
    <property type="evidence" value="ECO:0007669"/>
    <property type="project" value="InterPro"/>
</dbReference>
<evidence type="ECO:0000256" key="2">
    <source>
        <dbReference type="ARBA" id="ARBA00022505"/>
    </source>
</evidence>
<evidence type="ECO:0000256" key="3">
    <source>
        <dbReference type="ARBA" id="ARBA00022723"/>
    </source>
</evidence>
<dbReference type="RefSeq" id="WP_004693843.1">
    <property type="nucleotide sequence ID" value="NZ_CAJJJA010000004.1"/>
</dbReference>
<dbReference type="PIRSF" id="PIRSF004846">
    <property type="entry name" value="ModA"/>
    <property type="match status" value="1"/>
</dbReference>
<proteinExistence type="inferred from homology"/>
<dbReference type="NCBIfam" id="TIGR01256">
    <property type="entry name" value="modA"/>
    <property type="match status" value="1"/>
</dbReference>
<dbReference type="PANTHER" id="PTHR30632">
    <property type="entry name" value="MOLYBDATE-BINDING PERIPLASMIC PROTEIN"/>
    <property type="match status" value="1"/>
</dbReference>
<dbReference type="EMBL" id="JAGZMU010000002">
    <property type="protein sequence ID" value="MBS4892969.1"/>
    <property type="molecule type" value="Genomic_DNA"/>
</dbReference>
<feature type="binding site" evidence="5">
    <location>
        <position position="46"/>
    </location>
    <ligand>
        <name>molybdate</name>
        <dbReference type="ChEBI" id="CHEBI:36264"/>
    </ligand>
</feature>
<name>A0A413EDL2_VEIPA</name>
<evidence type="ECO:0000313" key="9">
    <source>
        <dbReference type="Proteomes" id="UP000778864"/>
    </source>
</evidence>
<dbReference type="EMBL" id="CP133463">
    <property type="protein sequence ID" value="WMS20011.1"/>
    <property type="molecule type" value="Genomic_DNA"/>
</dbReference>
<dbReference type="InterPro" id="IPR050682">
    <property type="entry name" value="ModA/WtpA"/>
</dbReference>
<organism evidence="7 9">
    <name type="scientific">Veillonella parvula</name>
    <name type="common">Staphylococcus parvulus</name>
    <dbReference type="NCBI Taxonomy" id="29466"/>
    <lineage>
        <taxon>Bacteria</taxon>
        <taxon>Bacillati</taxon>
        <taxon>Bacillota</taxon>
        <taxon>Negativicutes</taxon>
        <taxon>Veillonellales</taxon>
        <taxon>Veillonellaceae</taxon>
        <taxon>Veillonella</taxon>
    </lineage>
</organism>
<feature type="binding site" evidence="5">
    <location>
        <position position="76"/>
    </location>
    <ligand>
        <name>molybdate</name>
        <dbReference type="ChEBI" id="CHEBI:36264"/>
    </ligand>
</feature>
<reference evidence="8" key="2">
    <citation type="submission" date="2023-08" db="EMBL/GenBank/DDBJ databases">
        <title>Veillonella_parvula_DSM 2007_complete_genome_hifiasm_Zymo_Research_D6332.</title>
        <authorList>
            <person name="Damerum A."/>
        </authorList>
    </citation>
    <scope>NUCLEOTIDE SEQUENCE</scope>
    <source>
        <strain evidence="8">DSM 2007</strain>
    </source>
</reference>
<feature type="binding site" evidence="5">
    <location>
        <position position="179"/>
    </location>
    <ligand>
        <name>molybdate</name>
        <dbReference type="ChEBI" id="CHEBI:36264"/>
    </ligand>
</feature>
<dbReference type="Proteomes" id="UP001228955">
    <property type="component" value="Chromosome"/>
</dbReference>